<dbReference type="EMBL" id="JAUSWV010000002">
    <property type="protein sequence ID" value="MDQ0585561.1"/>
    <property type="molecule type" value="Genomic_DNA"/>
</dbReference>
<evidence type="ECO:0000313" key="3">
    <source>
        <dbReference type="Proteomes" id="UP001230654"/>
    </source>
</evidence>
<organism evidence="2 3">
    <name type="scientific">Streptomyces rishiriensis</name>
    <dbReference type="NCBI Taxonomy" id="68264"/>
    <lineage>
        <taxon>Bacteria</taxon>
        <taxon>Bacillati</taxon>
        <taxon>Actinomycetota</taxon>
        <taxon>Actinomycetes</taxon>
        <taxon>Kitasatosporales</taxon>
        <taxon>Streptomycetaceae</taxon>
        <taxon>Streptomyces</taxon>
    </lineage>
</organism>
<feature type="region of interest" description="Disordered" evidence="1">
    <location>
        <begin position="17"/>
        <end position="144"/>
    </location>
</feature>
<keyword evidence="3" id="KW-1185">Reference proteome</keyword>
<gene>
    <name evidence="2" type="ORF">QF030_007739</name>
</gene>
<protein>
    <submittedName>
        <fullName evidence="2">Uncharacterized protein</fullName>
    </submittedName>
</protein>
<reference evidence="2 3" key="1">
    <citation type="submission" date="2023-07" db="EMBL/GenBank/DDBJ databases">
        <title>Comparative genomics of wheat-associated soil bacteria to identify genetic determinants of phenazine resistance.</title>
        <authorList>
            <person name="Mouncey N."/>
        </authorList>
    </citation>
    <scope>NUCLEOTIDE SEQUENCE [LARGE SCALE GENOMIC DNA]</scope>
    <source>
        <strain evidence="2 3">B2I6</strain>
    </source>
</reference>
<dbReference type="Proteomes" id="UP001230654">
    <property type="component" value="Unassembled WGS sequence"/>
</dbReference>
<comment type="caution">
    <text evidence="2">The sequence shown here is derived from an EMBL/GenBank/DDBJ whole genome shotgun (WGS) entry which is preliminary data.</text>
</comment>
<proteinExistence type="predicted"/>
<name>A0ABU0P2D6_STRRH</name>
<evidence type="ECO:0000256" key="1">
    <source>
        <dbReference type="SAM" id="MobiDB-lite"/>
    </source>
</evidence>
<accession>A0ABU0P2D6</accession>
<sequence length="144" mass="15024">MADAPTRLLVVRASAPVPGDAVGTPFLDAGSPIGRAASHRTPARSRPTAHCTAEPLGPPPAGQAGGPVRRIVPDGPEVPRRAQRLSVKVKSPESLPLSRTAETRLPSVISRPTSARERPHPSAISRTGRTGIRAAKRTETSITS</sequence>
<evidence type="ECO:0000313" key="2">
    <source>
        <dbReference type="EMBL" id="MDQ0585561.1"/>
    </source>
</evidence>